<organism evidence="2 3">
    <name type="scientific">Urinicoccus massiliensis</name>
    <dbReference type="NCBI Taxonomy" id="1723382"/>
    <lineage>
        <taxon>Bacteria</taxon>
        <taxon>Bacillati</taxon>
        <taxon>Bacillota</taxon>
        <taxon>Tissierellia</taxon>
        <taxon>Tissierellales</taxon>
        <taxon>Peptoniphilaceae</taxon>
        <taxon>Urinicoccus</taxon>
    </lineage>
</organism>
<keyword evidence="3" id="KW-1185">Reference proteome</keyword>
<dbReference type="InterPro" id="IPR008173">
    <property type="entry name" value="Adenylyl_cyclase_CyaB"/>
</dbReference>
<dbReference type="EMBL" id="CAACYI010000001">
    <property type="protein sequence ID" value="VFB16168.1"/>
    <property type="molecule type" value="Genomic_DNA"/>
</dbReference>
<evidence type="ECO:0000259" key="1">
    <source>
        <dbReference type="PROSITE" id="PS51707"/>
    </source>
</evidence>
<dbReference type="PROSITE" id="PS51707">
    <property type="entry name" value="CYTH"/>
    <property type="match status" value="1"/>
</dbReference>
<name>A0A8H2R0Z9_9FIRM</name>
<evidence type="ECO:0000313" key="2">
    <source>
        <dbReference type="EMBL" id="VFB16168.1"/>
    </source>
</evidence>
<dbReference type="PANTHER" id="PTHR21028:SF2">
    <property type="entry name" value="CYTH DOMAIN-CONTAINING PROTEIN"/>
    <property type="match status" value="1"/>
</dbReference>
<sequence>MEREIEVKLLGIDVDQLEERLKNLGGNFLGQEEQRNINIWSTRQYWPQDQGYLRLRTIKTDQGEVHEFTFKKQVSNQGVRDNYEYTTHIDDPAALVEILKATGFDRFDRGYKKRRSYTYKNCRFDFDQWDPETYPKAYVEIEAPSKETLYQMLDDLEIPKHAVSTLSIAQLKSLVKKQNKE</sequence>
<dbReference type="InterPro" id="IPR033469">
    <property type="entry name" value="CYTH-like_dom_sf"/>
</dbReference>
<feature type="domain" description="CYTH" evidence="1">
    <location>
        <begin position="2"/>
        <end position="174"/>
    </location>
</feature>
<dbReference type="InterPro" id="IPR023577">
    <property type="entry name" value="CYTH_domain"/>
</dbReference>
<dbReference type="Gene3D" id="2.40.320.10">
    <property type="entry name" value="Hypothetical Protein Pfu-838710-001"/>
    <property type="match status" value="1"/>
</dbReference>
<dbReference type="RefSeq" id="WP_131748692.1">
    <property type="nucleotide sequence ID" value="NZ_CAACYI010000001.1"/>
</dbReference>
<reference evidence="2 3" key="1">
    <citation type="submission" date="2019-02" db="EMBL/GenBank/DDBJ databases">
        <authorList>
            <consortium name="Pathogen Informatics"/>
        </authorList>
    </citation>
    <scope>NUCLEOTIDE SEQUENCE [LARGE SCALE GENOMIC DNA]</scope>
    <source>
        <strain evidence="2 3">3012STDY7089603</strain>
    </source>
</reference>
<dbReference type="CDD" id="cd07890">
    <property type="entry name" value="CYTH-like_AC_IV-like"/>
    <property type="match status" value="1"/>
</dbReference>
<dbReference type="AlphaFoldDB" id="A0A8H2R0Z9"/>
<comment type="caution">
    <text evidence="2">The sequence shown here is derived from an EMBL/GenBank/DDBJ whole genome shotgun (WGS) entry which is preliminary data.</text>
</comment>
<dbReference type="SUPFAM" id="SSF55154">
    <property type="entry name" value="CYTH-like phosphatases"/>
    <property type="match status" value="1"/>
</dbReference>
<protein>
    <submittedName>
        <fullName evidence="2">Putative adenylyl cyclase CyaB</fullName>
    </submittedName>
</protein>
<proteinExistence type="predicted"/>
<dbReference type="PANTHER" id="PTHR21028">
    <property type="entry name" value="SI:CH211-156B7.4"/>
    <property type="match status" value="1"/>
</dbReference>
<dbReference type="Proteomes" id="UP000377798">
    <property type="component" value="Unassembled WGS sequence"/>
</dbReference>
<gene>
    <name evidence="2" type="ORF">NCTC13150_00685</name>
</gene>
<dbReference type="Pfam" id="PF01928">
    <property type="entry name" value="CYTH"/>
    <property type="match status" value="1"/>
</dbReference>
<evidence type="ECO:0000313" key="3">
    <source>
        <dbReference type="Proteomes" id="UP000377798"/>
    </source>
</evidence>
<accession>A0A8H2R0Z9</accession>